<accession>A0A9D1E3H4</accession>
<reference evidence="1" key="2">
    <citation type="journal article" date="2021" name="PeerJ">
        <title>Extensive microbial diversity within the chicken gut microbiome revealed by metagenomics and culture.</title>
        <authorList>
            <person name="Gilroy R."/>
            <person name="Ravi A."/>
            <person name="Getino M."/>
            <person name="Pursley I."/>
            <person name="Horton D.L."/>
            <person name="Alikhan N.F."/>
            <person name="Baker D."/>
            <person name="Gharbi K."/>
            <person name="Hall N."/>
            <person name="Watson M."/>
            <person name="Adriaenssens E.M."/>
            <person name="Foster-Nyarko E."/>
            <person name="Jarju S."/>
            <person name="Secka A."/>
            <person name="Antonio M."/>
            <person name="Oren A."/>
            <person name="Chaudhuri R.R."/>
            <person name="La Ragione R."/>
            <person name="Hildebrand F."/>
            <person name="Pallen M.J."/>
        </authorList>
    </citation>
    <scope>NUCLEOTIDE SEQUENCE</scope>
    <source>
        <strain evidence="1">CHK121-14286</strain>
    </source>
</reference>
<comment type="caution">
    <text evidence="1">The sequence shown here is derived from an EMBL/GenBank/DDBJ whole genome shotgun (WGS) entry which is preliminary data.</text>
</comment>
<gene>
    <name evidence="1" type="ORF">IAC95_02835</name>
</gene>
<evidence type="ECO:0000313" key="2">
    <source>
        <dbReference type="Proteomes" id="UP000824200"/>
    </source>
</evidence>
<protein>
    <submittedName>
        <fullName evidence="1">Uncharacterized protein</fullName>
    </submittedName>
</protein>
<sequence length="877" mass="99819">MNLATFLHKNIQWSLHKNVFESLCGIPSTEEQLTAQMHRLADSYFPQRKRVETLNTEFCLNEIALFTPKTQVEKCAKQYFEEYWQSFLRLKQNFQKSYMVFPANDTMTRIEAIAQLVARCTQFAVDKTVLEDICDRANAIFDLDERERDNLPRVLELYRINFYCAVCKGIFDGNNADVTRLAKMTNNNPLKGDFVKNDFLRHCYYGNGMLTVNVDCLSNSAAKLQRPTAIDVKPYFYCNGKNVFDTFCYSKFGTVTACFLSDGSWLKTEMQYFLQDSCEVRRYRLQNNGKNNKKIVADFLLRHFNVADKATYFSAEGALCLAVEGEEEFYCALALVKDNCIVPCTFEEGRLSQQFSVRQGGTLQFDAVTVYCKDMPSLQEKLHNLNAYGATRCPYLVDKKTENVVNFKTPINPSSHGYVKRMPPVKEATTLNFTYQFGNNDVATFLDNDGNATTLLQGFVFGVGGEKIYGVQRGTMTLLNGGKFSLQGDRVVWNGKQGVCTLFHDEEKHYCVQYTSAQKTLFYFPFEEKCRVQFDNGVFTVCGTQRSFTVTCLDKVESFSTNALECNTERLRYKLSNEMQCGSCLAVCFATSMQARVKISSVSATPTPCPLVRESLVSTYLNYMNGKNVFCLNNRLKRADSLTLASICFTNPKFVKKYVLENVGKENYFYDACGKVKMFTDKLALPLAIVYYANLVRDEDFPSQQLRKYANSVLFKQTFYGRDLCVKALALKKATHLSGFDKVACLIEYNNVKKIISNDSKLYGYAQAIGAVPLTHPSKQRLKDLCNGYNIPKSWYYVSQLENLYGLSLVEGTLNFSPKVTQENVLEQLALNIDGKRIDTTFTKANVQSMTLNGTQYFLPFKPQMLKNADNTLVVKY</sequence>
<dbReference type="EMBL" id="DVHL01000023">
    <property type="protein sequence ID" value="HIR65803.1"/>
    <property type="molecule type" value="Genomic_DNA"/>
</dbReference>
<proteinExistence type="predicted"/>
<evidence type="ECO:0000313" key="1">
    <source>
        <dbReference type="EMBL" id="HIR65803.1"/>
    </source>
</evidence>
<dbReference type="Proteomes" id="UP000824200">
    <property type="component" value="Unassembled WGS sequence"/>
</dbReference>
<reference evidence="1" key="1">
    <citation type="submission" date="2020-10" db="EMBL/GenBank/DDBJ databases">
        <authorList>
            <person name="Gilroy R."/>
        </authorList>
    </citation>
    <scope>NUCLEOTIDE SEQUENCE</scope>
    <source>
        <strain evidence="1">CHK121-14286</strain>
    </source>
</reference>
<organism evidence="1 2">
    <name type="scientific">Candidatus Fimimonas gallinarum</name>
    <dbReference type="NCBI Taxonomy" id="2840821"/>
    <lineage>
        <taxon>Bacteria</taxon>
        <taxon>Pseudomonadati</taxon>
        <taxon>Myxococcota</taxon>
        <taxon>Myxococcia</taxon>
        <taxon>Myxococcales</taxon>
        <taxon>Cystobacterineae</taxon>
        <taxon>Myxococcaceae</taxon>
        <taxon>Myxococcaceae incertae sedis</taxon>
        <taxon>Candidatus Fimimonas</taxon>
    </lineage>
</organism>
<dbReference type="AlphaFoldDB" id="A0A9D1E3H4"/>
<name>A0A9D1E3H4_9BACT</name>